<evidence type="ECO:0000256" key="1">
    <source>
        <dbReference type="SAM" id="SignalP"/>
    </source>
</evidence>
<sequence>MVNIRFLILVFALSGNYVFAEEENNCLDFAEGGVIFHACYDYKNGLLVYTFNKPHHGTHVNANFPYHEVLIDNEQLLDPSMSDTTKIYKAHFRINTNGQHVDQLVADFCTWDPAYARHKNWQADKCSGWMVIGGMPYREPIFYYP</sequence>
<feature type="chain" id="PRO_5020364357" description="DUF3757 domain-containing protein" evidence="1">
    <location>
        <begin position="21"/>
        <end position="145"/>
    </location>
</feature>
<protein>
    <recommendedName>
        <fullName evidence="4">DUF3757 domain-containing protein</fullName>
    </recommendedName>
</protein>
<reference evidence="2 3" key="1">
    <citation type="submission" date="2017-04" db="EMBL/GenBank/DDBJ databases">
        <title>Draft genome sequence of Zooshikella ganghwensis VG4 isolated from Red Sea sediments.</title>
        <authorList>
            <person name="Rehman Z."/>
            <person name="Alam I."/>
            <person name="Kamau A."/>
            <person name="Bajic V."/>
            <person name="Leiknes T."/>
        </authorList>
    </citation>
    <scope>NUCLEOTIDE SEQUENCE [LARGE SCALE GENOMIC DNA]</scope>
    <source>
        <strain evidence="2 3">VG4</strain>
    </source>
</reference>
<evidence type="ECO:0008006" key="4">
    <source>
        <dbReference type="Google" id="ProtNLM"/>
    </source>
</evidence>
<gene>
    <name evidence="2" type="ORF">B9G39_07275</name>
</gene>
<keyword evidence="1" id="KW-0732">Signal</keyword>
<dbReference type="RefSeq" id="WP_094786616.1">
    <property type="nucleotide sequence ID" value="NZ_JAEVHG010000001.1"/>
</dbReference>
<feature type="signal peptide" evidence="1">
    <location>
        <begin position="1"/>
        <end position="20"/>
    </location>
</feature>
<comment type="caution">
    <text evidence="2">The sequence shown here is derived from an EMBL/GenBank/DDBJ whole genome shotgun (WGS) entry which is preliminary data.</text>
</comment>
<dbReference type="AlphaFoldDB" id="A0A4P9VLN1"/>
<name>A0A4P9VLN1_9GAMM</name>
<dbReference type="Proteomes" id="UP000257039">
    <property type="component" value="Unassembled WGS sequence"/>
</dbReference>
<organism evidence="2 3">
    <name type="scientific">Zooshikella ganghwensis</name>
    <dbReference type="NCBI Taxonomy" id="202772"/>
    <lineage>
        <taxon>Bacteria</taxon>
        <taxon>Pseudomonadati</taxon>
        <taxon>Pseudomonadota</taxon>
        <taxon>Gammaproteobacteria</taxon>
        <taxon>Oceanospirillales</taxon>
        <taxon>Zooshikellaceae</taxon>
        <taxon>Zooshikella</taxon>
    </lineage>
</organism>
<keyword evidence="3" id="KW-1185">Reference proteome</keyword>
<proteinExistence type="predicted"/>
<accession>A0A4P9VLN1</accession>
<evidence type="ECO:0000313" key="3">
    <source>
        <dbReference type="Proteomes" id="UP000257039"/>
    </source>
</evidence>
<dbReference type="EMBL" id="NDXW01000001">
    <property type="protein sequence ID" value="RDH43257.1"/>
    <property type="molecule type" value="Genomic_DNA"/>
</dbReference>
<evidence type="ECO:0000313" key="2">
    <source>
        <dbReference type="EMBL" id="RDH43257.1"/>
    </source>
</evidence>